<accession>A0AAV6W071</accession>
<protein>
    <submittedName>
        <fullName evidence="2">Uncharacterized protein</fullName>
    </submittedName>
</protein>
<name>A0AAV6W071_9LAMI</name>
<evidence type="ECO:0000313" key="3">
    <source>
        <dbReference type="Proteomes" id="UP000826271"/>
    </source>
</evidence>
<dbReference type="Proteomes" id="UP000826271">
    <property type="component" value="Unassembled WGS sequence"/>
</dbReference>
<gene>
    <name evidence="2" type="ORF">BUALT_BualtUnG0017100</name>
</gene>
<proteinExistence type="predicted"/>
<evidence type="ECO:0000313" key="2">
    <source>
        <dbReference type="EMBL" id="KAG8362983.1"/>
    </source>
</evidence>
<dbReference type="EMBL" id="WHWC01000137">
    <property type="protein sequence ID" value="KAG8362983.1"/>
    <property type="molecule type" value="Genomic_DNA"/>
</dbReference>
<keyword evidence="3" id="KW-1185">Reference proteome</keyword>
<feature type="region of interest" description="Disordered" evidence="1">
    <location>
        <begin position="1"/>
        <end position="36"/>
    </location>
</feature>
<evidence type="ECO:0000256" key="1">
    <source>
        <dbReference type="SAM" id="MobiDB-lite"/>
    </source>
</evidence>
<dbReference type="AlphaFoldDB" id="A0AAV6W071"/>
<sequence length="174" mass="19438">MARKREKRATGINLSPNSIENVHHHTPKSMKGSIRPKLQSEEEIVAEIDVEDLHHNEMTKRFMATQANFPSSSSIATIIDQFPADKHSRTTTANSTNANIHADTVATPHHPAVSHRHRLLAPPIRHTAPLSSFVASLLPRITNSHHILFLRFLRRSTGVCCADFRSAEGSNEEF</sequence>
<comment type="caution">
    <text evidence="2">The sequence shown here is derived from an EMBL/GenBank/DDBJ whole genome shotgun (WGS) entry which is preliminary data.</text>
</comment>
<organism evidence="2 3">
    <name type="scientific">Buddleja alternifolia</name>
    <dbReference type="NCBI Taxonomy" id="168488"/>
    <lineage>
        <taxon>Eukaryota</taxon>
        <taxon>Viridiplantae</taxon>
        <taxon>Streptophyta</taxon>
        <taxon>Embryophyta</taxon>
        <taxon>Tracheophyta</taxon>
        <taxon>Spermatophyta</taxon>
        <taxon>Magnoliopsida</taxon>
        <taxon>eudicotyledons</taxon>
        <taxon>Gunneridae</taxon>
        <taxon>Pentapetalae</taxon>
        <taxon>asterids</taxon>
        <taxon>lamiids</taxon>
        <taxon>Lamiales</taxon>
        <taxon>Scrophulariaceae</taxon>
        <taxon>Buddlejeae</taxon>
        <taxon>Buddleja</taxon>
    </lineage>
</organism>
<reference evidence="2" key="1">
    <citation type="submission" date="2019-10" db="EMBL/GenBank/DDBJ databases">
        <authorList>
            <person name="Zhang R."/>
            <person name="Pan Y."/>
            <person name="Wang J."/>
            <person name="Ma R."/>
            <person name="Yu S."/>
        </authorList>
    </citation>
    <scope>NUCLEOTIDE SEQUENCE</scope>
    <source>
        <strain evidence="2">LA-IB0</strain>
        <tissue evidence="2">Leaf</tissue>
    </source>
</reference>